<dbReference type="GO" id="GO:0016829">
    <property type="term" value="F:lyase activity"/>
    <property type="evidence" value="ECO:0007669"/>
    <property type="project" value="UniProtKB-KW"/>
</dbReference>
<reference evidence="10 11" key="1">
    <citation type="submission" date="2020-03" db="EMBL/GenBank/DDBJ databases">
        <title>Isolation of cellulose-producing strains, genome characterization and application of the synthesized cellulose films as an economical and sustainable material for piezoelectric sensor construction.</title>
        <authorList>
            <person name="Mangayil R.K."/>
        </authorList>
    </citation>
    <scope>NUCLEOTIDE SEQUENCE [LARGE SCALE GENOMIC DNA]</scope>
    <source>
        <strain evidence="10 11">ENS 9a1a</strain>
    </source>
</reference>
<evidence type="ECO:0000256" key="3">
    <source>
        <dbReference type="ARBA" id="ARBA00022475"/>
    </source>
</evidence>
<keyword evidence="4" id="KW-0004">4Fe-4S</keyword>
<dbReference type="Gene3D" id="3.40.50.12280">
    <property type="match status" value="1"/>
</dbReference>
<evidence type="ECO:0000259" key="9">
    <source>
        <dbReference type="Pfam" id="PF01058"/>
    </source>
</evidence>
<dbReference type="KEGG" id="kre:GWK63_10770"/>
<evidence type="ECO:0000256" key="6">
    <source>
        <dbReference type="ARBA" id="ARBA00023004"/>
    </source>
</evidence>
<evidence type="ECO:0000313" key="10">
    <source>
        <dbReference type="EMBL" id="QIP35888.1"/>
    </source>
</evidence>
<keyword evidence="5" id="KW-0479">Metal-binding</keyword>
<sequence length="151" mass="15641">MAYLHLFWPEGGALPRMQALDIFHMDTGGCTGCGLELRAVSRALDAGNAAIRFVSTPRQAGLLLLTGSLSVEMAPVVELAWQAMPGSRLLAVVGDCAVDGGVFTPSYAVLGGVGGRAQASLSLPGCPPAPAMILEALIRWRTGQDKQPPAA</sequence>
<dbReference type="AlphaFoldDB" id="A0A858JPI9"/>
<dbReference type="GO" id="GO:0046872">
    <property type="term" value="F:metal ion binding"/>
    <property type="evidence" value="ECO:0007669"/>
    <property type="project" value="UniProtKB-KW"/>
</dbReference>
<gene>
    <name evidence="10" type="ORF">GWK63_10770</name>
</gene>
<protein>
    <submittedName>
        <fullName evidence="10">Formate hydrogenlyase</fullName>
    </submittedName>
</protein>
<keyword evidence="8" id="KW-0472">Membrane</keyword>
<keyword evidence="6" id="KW-0408">Iron</keyword>
<dbReference type="InterPro" id="IPR006137">
    <property type="entry name" value="NADH_UbQ_OxRdtase-like_20kDa"/>
</dbReference>
<keyword evidence="3" id="KW-1003">Cell membrane</keyword>
<evidence type="ECO:0000256" key="1">
    <source>
        <dbReference type="ARBA" id="ARBA00001966"/>
    </source>
</evidence>
<comment type="similarity">
    <text evidence="2">Belongs to the complex I 20 kDa subunit family.</text>
</comment>
<comment type="cofactor">
    <cofactor evidence="1">
        <name>[4Fe-4S] cluster</name>
        <dbReference type="ChEBI" id="CHEBI:49883"/>
    </cofactor>
</comment>
<dbReference type="PANTHER" id="PTHR42989">
    <property type="entry name" value="HYDROGENASE-4 COMPONENT I"/>
    <property type="match status" value="1"/>
</dbReference>
<evidence type="ECO:0000256" key="7">
    <source>
        <dbReference type="ARBA" id="ARBA00023014"/>
    </source>
</evidence>
<evidence type="ECO:0000256" key="4">
    <source>
        <dbReference type="ARBA" id="ARBA00022485"/>
    </source>
</evidence>
<dbReference type="Pfam" id="PF01058">
    <property type="entry name" value="Oxidored_q6"/>
    <property type="match status" value="1"/>
</dbReference>
<accession>A0A858JPI9</accession>
<dbReference type="Proteomes" id="UP000502533">
    <property type="component" value="Chromosome"/>
</dbReference>
<evidence type="ECO:0000256" key="8">
    <source>
        <dbReference type="ARBA" id="ARBA00023136"/>
    </source>
</evidence>
<dbReference type="InterPro" id="IPR052375">
    <property type="entry name" value="Complex_I_20kDa-like"/>
</dbReference>
<keyword evidence="7" id="KW-0411">Iron-sulfur</keyword>
<organism evidence="10 11">
    <name type="scientific">Komagataeibacter rhaeticus</name>
    <dbReference type="NCBI Taxonomy" id="215221"/>
    <lineage>
        <taxon>Bacteria</taxon>
        <taxon>Pseudomonadati</taxon>
        <taxon>Pseudomonadota</taxon>
        <taxon>Alphaproteobacteria</taxon>
        <taxon>Acetobacterales</taxon>
        <taxon>Acetobacteraceae</taxon>
        <taxon>Komagataeibacter</taxon>
    </lineage>
</organism>
<keyword evidence="11" id="KW-1185">Reference proteome</keyword>
<proteinExistence type="inferred from homology"/>
<dbReference type="RefSeq" id="WP_034933070.1">
    <property type="nucleotide sequence ID" value="NZ_CALMTF010000078.1"/>
</dbReference>
<dbReference type="SUPFAM" id="SSF56770">
    <property type="entry name" value="HydA/Nqo6-like"/>
    <property type="match status" value="1"/>
</dbReference>
<evidence type="ECO:0000256" key="2">
    <source>
        <dbReference type="ARBA" id="ARBA00009173"/>
    </source>
</evidence>
<evidence type="ECO:0000256" key="5">
    <source>
        <dbReference type="ARBA" id="ARBA00022723"/>
    </source>
</evidence>
<dbReference type="EMBL" id="CP050139">
    <property type="protein sequence ID" value="QIP35888.1"/>
    <property type="molecule type" value="Genomic_DNA"/>
</dbReference>
<evidence type="ECO:0000313" key="11">
    <source>
        <dbReference type="Proteomes" id="UP000502533"/>
    </source>
</evidence>
<dbReference type="GeneID" id="85022642"/>
<feature type="domain" description="NADH:ubiquinone oxidoreductase-like 20kDa subunit" evidence="9">
    <location>
        <begin position="30"/>
        <end position="138"/>
    </location>
</feature>
<name>A0A858JPI9_9PROT</name>
<dbReference type="GO" id="GO:0051539">
    <property type="term" value="F:4 iron, 4 sulfur cluster binding"/>
    <property type="evidence" value="ECO:0007669"/>
    <property type="project" value="UniProtKB-KW"/>
</dbReference>
<dbReference type="PANTHER" id="PTHR42989:SF1">
    <property type="entry name" value="FORMATE HYDROGENLYASE SUBUNIT 7-RELATED"/>
    <property type="match status" value="1"/>
</dbReference>
<keyword evidence="10" id="KW-0456">Lyase</keyword>